<evidence type="ECO:0000256" key="22">
    <source>
        <dbReference type="ARBA" id="ARBA00066707"/>
    </source>
</evidence>
<dbReference type="PROSITE" id="PS50240">
    <property type="entry name" value="TRYPSIN_DOM"/>
    <property type="match status" value="1"/>
</dbReference>
<dbReference type="CDD" id="cd00190">
    <property type="entry name" value="Tryp_SPc"/>
    <property type="match status" value="1"/>
</dbReference>
<evidence type="ECO:0000256" key="18">
    <source>
        <dbReference type="ARBA" id="ARBA00023157"/>
    </source>
</evidence>
<dbReference type="GO" id="GO:0009986">
    <property type="term" value="C:cell surface"/>
    <property type="evidence" value="ECO:0007669"/>
    <property type="project" value="UniProtKB-SubCell"/>
</dbReference>
<dbReference type="CDD" id="cd00033">
    <property type="entry name" value="CCP"/>
    <property type="match status" value="7"/>
</dbReference>
<keyword evidence="6" id="KW-0245">EGF-like domain</keyword>
<dbReference type="PANTHER" id="PTHR46393:SF7">
    <property type="entry name" value="COMPLEMENT C2"/>
    <property type="match status" value="1"/>
</dbReference>
<dbReference type="InterPro" id="IPR001314">
    <property type="entry name" value="Peptidase_S1A"/>
</dbReference>
<dbReference type="SMART" id="SM00327">
    <property type="entry name" value="VWA"/>
    <property type="match status" value="1"/>
</dbReference>
<dbReference type="Pfam" id="PF00084">
    <property type="entry name" value="Sushi"/>
    <property type="match status" value="7"/>
</dbReference>
<dbReference type="PROSITE" id="PS50923">
    <property type="entry name" value="SUSHI"/>
    <property type="match status" value="7"/>
</dbReference>
<dbReference type="InterPro" id="IPR033116">
    <property type="entry name" value="TRYPSIN_SER"/>
</dbReference>
<feature type="chain" id="PRO_5013763348" description="limulus clotting factor C" evidence="26">
    <location>
        <begin position="24"/>
        <end position="995"/>
    </location>
</feature>
<dbReference type="SUPFAM" id="SSF57535">
    <property type="entry name" value="Complement control module/SCR domain"/>
    <property type="match status" value="7"/>
</dbReference>
<dbReference type="PROSITE" id="PS00135">
    <property type="entry name" value="TRYPSIN_SER"/>
    <property type="match status" value="1"/>
</dbReference>
<evidence type="ECO:0000256" key="19">
    <source>
        <dbReference type="ARBA" id="ARBA00023180"/>
    </source>
</evidence>
<keyword evidence="7" id="KW-0399">Innate immunity</keyword>
<dbReference type="GO" id="GO:0030246">
    <property type="term" value="F:carbohydrate binding"/>
    <property type="evidence" value="ECO:0007669"/>
    <property type="project" value="UniProtKB-KW"/>
</dbReference>
<evidence type="ECO:0000256" key="13">
    <source>
        <dbReference type="ARBA" id="ARBA00022801"/>
    </source>
</evidence>
<evidence type="ECO:0000256" key="24">
    <source>
        <dbReference type="PROSITE-ProRule" id="PRU00302"/>
    </source>
</evidence>
<evidence type="ECO:0000256" key="20">
    <source>
        <dbReference type="ARBA" id="ARBA00029636"/>
    </source>
</evidence>
<keyword evidence="19" id="KW-0325">Glycoprotein</keyword>
<evidence type="ECO:0000256" key="5">
    <source>
        <dbReference type="ARBA" id="ARBA00022525"/>
    </source>
</evidence>
<evidence type="ECO:0000313" key="30">
    <source>
        <dbReference type="EMBL" id="ATP66484.1"/>
    </source>
</evidence>
<dbReference type="InterPro" id="IPR018114">
    <property type="entry name" value="TRYPSIN_HIS"/>
</dbReference>
<dbReference type="Pfam" id="PF00089">
    <property type="entry name" value="Trypsin"/>
    <property type="match status" value="1"/>
</dbReference>
<evidence type="ECO:0000256" key="3">
    <source>
        <dbReference type="ARBA" id="ARBA00004241"/>
    </source>
</evidence>
<comment type="caution">
    <text evidence="24">Lacks conserved residue(s) required for the propagation of feature annotation.</text>
</comment>
<keyword evidence="5" id="KW-0964">Secreted</keyword>
<dbReference type="InterPro" id="IPR001254">
    <property type="entry name" value="Trypsin_dom"/>
</dbReference>
<feature type="disulfide bond" evidence="24">
    <location>
        <begin position="187"/>
        <end position="214"/>
    </location>
</feature>
<keyword evidence="11" id="KW-0430">Lectin</keyword>
<evidence type="ECO:0000259" key="28">
    <source>
        <dbReference type="PROSITE" id="PS50240"/>
    </source>
</evidence>
<feature type="domain" description="Sushi" evidence="29">
    <location>
        <begin position="26"/>
        <end position="89"/>
    </location>
</feature>
<keyword evidence="15 25" id="KW-0720">Serine protease</keyword>
<evidence type="ECO:0000256" key="7">
    <source>
        <dbReference type="ARBA" id="ARBA00022588"/>
    </source>
</evidence>
<evidence type="ECO:0000256" key="11">
    <source>
        <dbReference type="ARBA" id="ARBA00022734"/>
    </source>
</evidence>
<reference evidence="30" key="1">
    <citation type="journal article" date="2017" name="Dev. Comp. Immunol.">
        <title>IrC2/Bf - A yeast and Borrelia responsive component of the complement system from the hard tick Ixodes ricinus.</title>
        <authorList>
            <person name="Urbanova V."/>
            <person name="Hajdusek O."/>
            <person name="Sima R."/>
            <person name="Franta Z."/>
            <person name="Honig-Mondekova H."/>
            <person name="Grunclova L."/>
            <person name="Bartosova-Sojkova P."/>
            <person name="Jalovecka M."/>
            <person name="Kopacek P."/>
        </authorList>
    </citation>
    <scope>NUCLEOTIDE SEQUENCE</scope>
</reference>
<evidence type="ECO:0000256" key="4">
    <source>
        <dbReference type="ARBA" id="ARBA00004613"/>
    </source>
</evidence>
<evidence type="ECO:0000256" key="26">
    <source>
        <dbReference type="SAM" id="SignalP"/>
    </source>
</evidence>
<dbReference type="SMART" id="SM00020">
    <property type="entry name" value="Tryp_SPc"/>
    <property type="match status" value="1"/>
</dbReference>
<evidence type="ECO:0000259" key="29">
    <source>
        <dbReference type="PROSITE" id="PS50923"/>
    </source>
</evidence>
<feature type="disulfide bond" evidence="24">
    <location>
        <begin position="120"/>
        <end position="147"/>
    </location>
</feature>
<evidence type="ECO:0000259" key="27">
    <source>
        <dbReference type="PROSITE" id="PS50234"/>
    </source>
</evidence>
<dbReference type="SUPFAM" id="SSF50494">
    <property type="entry name" value="Trypsin-like serine proteases"/>
    <property type="match status" value="1"/>
</dbReference>
<dbReference type="CDD" id="cd00198">
    <property type="entry name" value="vWFA"/>
    <property type="match status" value="1"/>
</dbReference>
<keyword evidence="17" id="KW-0130">Cell adhesion</keyword>
<feature type="domain" description="Sushi" evidence="29">
    <location>
        <begin position="343"/>
        <end position="400"/>
    </location>
</feature>
<dbReference type="GO" id="GO:0006508">
    <property type="term" value="P:proteolysis"/>
    <property type="evidence" value="ECO:0007669"/>
    <property type="project" value="UniProtKB-KW"/>
</dbReference>
<dbReference type="PRINTS" id="PR00722">
    <property type="entry name" value="CHYMOTRYPSIN"/>
</dbReference>
<feature type="active site" description="Charge relay system" evidence="23">
    <location>
        <position position="822"/>
    </location>
</feature>
<keyword evidence="14" id="KW-0353">Hemolymph clotting</keyword>
<dbReference type="PIRSF" id="PIRSF001154">
    <property type="entry name" value="Compl_C2_B"/>
    <property type="match status" value="1"/>
</dbReference>
<dbReference type="InterPro" id="IPR043504">
    <property type="entry name" value="Peptidase_S1_PA_chymotrypsin"/>
</dbReference>
<keyword evidence="16" id="KW-0391">Immunity</keyword>
<comment type="cofactor">
    <cofactor evidence="1">
        <name>Mn(2+)</name>
        <dbReference type="ChEBI" id="CHEBI:29035"/>
    </cofactor>
</comment>
<dbReference type="InterPro" id="IPR009003">
    <property type="entry name" value="Peptidase_S1_PA"/>
</dbReference>
<dbReference type="GO" id="GO:0007155">
    <property type="term" value="P:cell adhesion"/>
    <property type="evidence" value="ECO:0007669"/>
    <property type="project" value="UniProtKB-KW"/>
</dbReference>
<feature type="disulfide bond" evidence="24">
    <location>
        <begin position="28"/>
        <end position="71"/>
    </location>
</feature>
<dbReference type="GO" id="GO:0042381">
    <property type="term" value="P:hemolymph coagulation"/>
    <property type="evidence" value="ECO:0007669"/>
    <property type="project" value="UniProtKB-KW"/>
</dbReference>
<comment type="cofactor">
    <cofactor evidence="2">
        <name>Mg(2+)</name>
        <dbReference type="ChEBI" id="CHEBI:18420"/>
    </cofactor>
</comment>
<evidence type="ECO:0000256" key="15">
    <source>
        <dbReference type="ARBA" id="ARBA00022825"/>
    </source>
</evidence>
<feature type="domain" description="Sushi" evidence="29">
    <location>
        <begin position="91"/>
        <end position="149"/>
    </location>
</feature>
<proteinExistence type="evidence at transcript level"/>
<evidence type="ECO:0000256" key="10">
    <source>
        <dbReference type="ARBA" id="ARBA00022729"/>
    </source>
</evidence>
<evidence type="ECO:0000256" key="14">
    <source>
        <dbReference type="ARBA" id="ARBA00022820"/>
    </source>
</evidence>
<feature type="signal peptide" evidence="26">
    <location>
        <begin position="1"/>
        <end position="23"/>
    </location>
</feature>
<accession>A0A2D1UXD7</accession>
<dbReference type="EC" id="3.4.21.84" evidence="22"/>
<sequence length="995" mass="108929" precursor="true">MQAGGRKALGLFLALQFRSLVASLPLDCQDVPVISNGSYFILRDSSTGEGTIVRYACEEGFFLTGDQDLTCVRKDGSSQWIPDPPMCQEMLDCPNPGSLKNGYIEHDGCCAPGDVVEFSCDEDFELEGAASATCQYNGLWSEPKPTCRSIFCSDPGVSAKGNKLAVLGNEVYEGRCCPRKTLMVFECHEGYELIGQNVSSCGAGSLWSSPRPLCKPVIACEGFLVDHGTVSGDKSEGDYYGLDDSVFVSCDKGYRVKGSDILFCEENGEWDADPPQCVAYNCTPRDFGPHVVVPEFRATNATSFSVGSTVYFKCEEGYVLDGPPSTTCKNGGWFGRPPKCHLIQCGALVTPDNGWMTGNSTAVGSTVSFHCFQGYRLLGSPERQCFSDGQWGGEVARCVPEASISDNSSCLDPGAPDNGVKLENNYRVGNNVSFACNPGYQLRGKQSIRCNYDGKWSAPPPLCIGRFYFDKPWSIEGSLRNQLTSLAKESAKLNKNDEQLERSINVNERGVRHIVYFAFDASASIGLNNLKTGVALAKAITRKINITEDGHRVGAVRFNNTARLMLSPLIVKSTDAALRALDAMTTETTVGGTAIKAAVEAIKMSMQIVPDHLKKDGLKLKYSVFFITDGKANLGGSPAKDVELLRKNYYADIYCIGLTGSPDHSALKQLATDTDHVFILRNYAVMQWLADYLTNGTTDYSVCGRSSKHTAETGLEIPDDSPQARIHGGQEAVDSWPWMVEMRGAADGEFLCGATIISSQWLLTAAHCLRAGKDDGYRKKSVNEFKLRLGLTDRKNTSHVQEVFIEEIIRHEDYIEATNQNDIALLRLNQTITFNEFARPICLPPSHDRLSQWLPFYIANQTAFVIGWGAERKGRSDVLRLKQLKLRIKTQESCRKAFENFTYDGSMMCAKYAEAKGDACEGDSGGPLMQGVVDDETAWTQVGIVSWGIHCDGRKPGVYTNAARYVPWIEEVMSRSRNVSDAAQPPLPGTADSKA</sequence>
<comment type="subcellular location">
    <subcellularLocation>
        <location evidence="3">Cell surface</location>
    </subcellularLocation>
    <subcellularLocation>
        <location evidence="4">Secreted</location>
    </subcellularLocation>
</comment>
<feature type="active site" description="Charge relay system" evidence="23">
    <location>
        <position position="767"/>
    </location>
</feature>
<dbReference type="PANTHER" id="PTHR46393">
    <property type="entry name" value="SUSHI DOMAIN-CONTAINING PROTEIN"/>
    <property type="match status" value="1"/>
</dbReference>
<dbReference type="GO" id="GO:0004252">
    <property type="term" value="F:serine-type endopeptidase activity"/>
    <property type="evidence" value="ECO:0007669"/>
    <property type="project" value="InterPro"/>
</dbReference>
<evidence type="ECO:0000256" key="17">
    <source>
        <dbReference type="ARBA" id="ARBA00022889"/>
    </source>
</evidence>
<dbReference type="Gene3D" id="3.40.50.410">
    <property type="entry name" value="von Willebrand factor, type A domain"/>
    <property type="match status" value="1"/>
</dbReference>
<keyword evidence="10 26" id="KW-0732">Signal</keyword>
<evidence type="ECO:0000256" key="6">
    <source>
        <dbReference type="ARBA" id="ARBA00022536"/>
    </source>
</evidence>
<dbReference type="InterPro" id="IPR000436">
    <property type="entry name" value="Sushi_SCR_CCP_dom"/>
</dbReference>
<feature type="domain" description="VWFA" evidence="27">
    <location>
        <begin position="514"/>
        <end position="693"/>
    </location>
</feature>
<feature type="domain" description="Peptidase S1" evidence="28">
    <location>
        <begin position="726"/>
        <end position="974"/>
    </location>
</feature>
<evidence type="ECO:0000256" key="25">
    <source>
        <dbReference type="RuleBase" id="RU363034"/>
    </source>
</evidence>
<feature type="domain" description="Sushi" evidence="29">
    <location>
        <begin position="150"/>
        <end position="216"/>
    </location>
</feature>
<keyword evidence="9 25" id="KW-0645">Protease</keyword>
<protein>
    <recommendedName>
        <fullName evidence="22">limulus clotting factor C</fullName>
        <ecNumber evidence="22">3.4.21.84</ecNumber>
    </recommendedName>
    <alternativeName>
        <fullName evidence="20">C3/C5 convertase</fullName>
    </alternativeName>
</protein>
<dbReference type="Gene3D" id="2.40.10.10">
    <property type="entry name" value="Trypsin-like serine proteases"/>
    <property type="match status" value="1"/>
</dbReference>
<feature type="domain" description="Sushi" evidence="29">
    <location>
        <begin position="408"/>
        <end position="465"/>
    </location>
</feature>
<dbReference type="GO" id="GO:0006956">
    <property type="term" value="P:complement activation"/>
    <property type="evidence" value="ECO:0007669"/>
    <property type="project" value="InterPro"/>
</dbReference>
<evidence type="ECO:0000256" key="8">
    <source>
        <dbReference type="ARBA" id="ARBA00022659"/>
    </source>
</evidence>
<dbReference type="SUPFAM" id="SSF53300">
    <property type="entry name" value="vWA-like"/>
    <property type="match status" value="1"/>
</dbReference>
<name>A0A2D1UXD7_IXORI</name>
<dbReference type="GO" id="GO:0005576">
    <property type="term" value="C:extracellular region"/>
    <property type="evidence" value="ECO:0007669"/>
    <property type="project" value="UniProtKB-SubCell"/>
</dbReference>
<dbReference type="FunFam" id="2.40.10.10:FF:000120">
    <property type="entry name" value="Putative serine protease"/>
    <property type="match status" value="1"/>
</dbReference>
<feature type="disulfide bond" evidence="24">
    <location>
        <begin position="250"/>
        <end position="277"/>
    </location>
</feature>
<dbReference type="PROSITE" id="PS00134">
    <property type="entry name" value="TRYPSIN_HIS"/>
    <property type="match status" value="1"/>
</dbReference>
<feature type="disulfide bond" evidence="24">
    <location>
        <begin position="371"/>
        <end position="398"/>
    </location>
</feature>
<keyword evidence="12" id="KW-0677">Repeat</keyword>
<dbReference type="InterPro" id="IPR036465">
    <property type="entry name" value="vWFA_dom_sf"/>
</dbReference>
<comment type="catalytic activity">
    <reaction evidence="21">
        <text>Selective cleavage of 103-Arg-|-Ser-104 and 124-Ile-|-Ile-125 bonds in Limulus clotting factor B to form activated factor B. Cleavage of -Pro-Arg-|-Xaa- bonds in synthetic substrates.</text>
        <dbReference type="EC" id="3.4.21.84"/>
    </reaction>
</comment>
<dbReference type="AlphaFoldDB" id="A0A2D1UXD7"/>
<keyword evidence="8 24" id="KW-0768">Sushi</keyword>
<dbReference type="Gene3D" id="2.10.70.10">
    <property type="entry name" value="Complement Module, domain 1"/>
    <property type="match status" value="7"/>
</dbReference>
<keyword evidence="18 24" id="KW-1015">Disulfide bond</keyword>
<feature type="domain" description="Sushi" evidence="29">
    <location>
        <begin position="280"/>
        <end position="342"/>
    </location>
</feature>
<keyword evidence="13 25" id="KW-0378">Hydrolase</keyword>
<evidence type="ECO:0000256" key="21">
    <source>
        <dbReference type="ARBA" id="ARBA00052079"/>
    </source>
</evidence>
<dbReference type="GO" id="GO:0032991">
    <property type="term" value="C:protein-containing complex"/>
    <property type="evidence" value="ECO:0007669"/>
    <property type="project" value="UniProtKB-ARBA"/>
</dbReference>
<evidence type="ECO:0000256" key="9">
    <source>
        <dbReference type="ARBA" id="ARBA00022670"/>
    </source>
</evidence>
<evidence type="ECO:0000256" key="16">
    <source>
        <dbReference type="ARBA" id="ARBA00022859"/>
    </source>
</evidence>
<dbReference type="InterPro" id="IPR002035">
    <property type="entry name" value="VWF_A"/>
</dbReference>
<evidence type="ECO:0000256" key="12">
    <source>
        <dbReference type="ARBA" id="ARBA00022737"/>
    </source>
</evidence>
<dbReference type="SMART" id="SM00032">
    <property type="entry name" value="CCP"/>
    <property type="match status" value="7"/>
</dbReference>
<dbReference type="InterPro" id="IPR011360">
    <property type="entry name" value="Compl_C2_B"/>
</dbReference>
<evidence type="ECO:0000256" key="2">
    <source>
        <dbReference type="ARBA" id="ARBA00001946"/>
    </source>
</evidence>
<dbReference type="EMBL" id="MF197880">
    <property type="protein sequence ID" value="ATP66484.1"/>
    <property type="molecule type" value="mRNA"/>
</dbReference>
<feature type="domain" description="Sushi" evidence="29">
    <location>
        <begin position="218"/>
        <end position="279"/>
    </location>
</feature>
<dbReference type="InterPro" id="IPR035976">
    <property type="entry name" value="Sushi/SCR/CCP_sf"/>
</dbReference>
<feature type="disulfide bond" evidence="24">
    <location>
        <begin position="436"/>
        <end position="463"/>
    </location>
</feature>
<evidence type="ECO:0000256" key="23">
    <source>
        <dbReference type="PIRSR" id="PIRSR001154-1"/>
    </source>
</evidence>
<feature type="active site" description="Charge relay system" evidence="23">
    <location>
        <position position="924"/>
    </location>
</feature>
<evidence type="ECO:0000256" key="1">
    <source>
        <dbReference type="ARBA" id="ARBA00001936"/>
    </source>
</evidence>
<organism evidence="30">
    <name type="scientific">Ixodes ricinus</name>
    <name type="common">Common tick</name>
    <name type="synonym">Acarus ricinus</name>
    <dbReference type="NCBI Taxonomy" id="34613"/>
    <lineage>
        <taxon>Eukaryota</taxon>
        <taxon>Metazoa</taxon>
        <taxon>Ecdysozoa</taxon>
        <taxon>Arthropoda</taxon>
        <taxon>Chelicerata</taxon>
        <taxon>Arachnida</taxon>
        <taxon>Acari</taxon>
        <taxon>Parasitiformes</taxon>
        <taxon>Ixodida</taxon>
        <taxon>Ixodoidea</taxon>
        <taxon>Ixodidae</taxon>
        <taxon>Ixodinae</taxon>
        <taxon>Ixodes</taxon>
    </lineage>
</organism>
<dbReference type="PROSITE" id="PS50234">
    <property type="entry name" value="VWFA"/>
    <property type="match status" value="1"/>
</dbReference>
<dbReference type="Pfam" id="PF00092">
    <property type="entry name" value="VWA"/>
    <property type="match status" value="1"/>
</dbReference>